<evidence type="ECO:0000313" key="2">
    <source>
        <dbReference type="Proteomes" id="UP001165960"/>
    </source>
</evidence>
<proteinExistence type="predicted"/>
<organism evidence="1 2">
    <name type="scientific">Entomophthora muscae</name>
    <dbReference type="NCBI Taxonomy" id="34485"/>
    <lineage>
        <taxon>Eukaryota</taxon>
        <taxon>Fungi</taxon>
        <taxon>Fungi incertae sedis</taxon>
        <taxon>Zoopagomycota</taxon>
        <taxon>Entomophthoromycotina</taxon>
        <taxon>Entomophthoromycetes</taxon>
        <taxon>Entomophthorales</taxon>
        <taxon>Entomophthoraceae</taxon>
        <taxon>Entomophthora</taxon>
    </lineage>
</organism>
<reference evidence="1" key="1">
    <citation type="submission" date="2022-04" db="EMBL/GenBank/DDBJ databases">
        <title>Genome of the entomopathogenic fungus Entomophthora muscae.</title>
        <authorList>
            <person name="Elya C."/>
            <person name="Lovett B.R."/>
            <person name="Lee E."/>
            <person name="Macias A.M."/>
            <person name="Hajek A.E."/>
            <person name="De Bivort B.L."/>
            <person name="Kasson M.T."/>
            <person name="De Fine Licht H.H."/>
            <person name="Stajich J.E."/>
        </authorList>
    </citation>
    <scope>NUCLEOTIDE SEQUENCE</scope>
    <source>
        <strain evidence="1">Berkeley</strain>
    </source>
</reference>
<dbReference type="Proteomes" id="UP001165960">
    <property type="component" value="Unassembled WGS sequence"/>
</dbReference>
<gene>
    <name evidence="1" type="ORF">DSO57_1010042</name>
</gene>
<protein>
    <submittedName>
        <fullName evidence="1">Uncharacterized protein</fullName>
    </submittedName>
</protein>
<evidence type="ECO:0000313" key="1">
    <source>
        <dbReference type="EMBL" id="KAJ9054855.1"/>
    </source>
</evidence>
<name>A0ACC2RXQ3_9FUNG</name>
<keyword evidence="2" id="KW-1185">Reference proteome</keyword>
<sequence>MKGDLSVSPKWLSLLGACLCTTPAGVVYAFSLFGPQLALKLEYTSMQINFVAAAGSLGVYVTTPFFGYFADTKPPMRLAWLAACFFLIGFYAIALTYDGTLAHRHYLVIAFYYFLVGMGCACSNIVALSTTGHNFKGERGIGIGIPVTLFGLSAFYFLLYLSFILCLPRSSRHSWVS</sequence>
<dbReference type="EMBL" id="QTSX02006422">
    <property type="protein sequence ID" value="KAJ9054855.1"/>
    <property type="molecule type" value="Genomic_DNA"/>
</dbReference>
<comment type="caution">
    <text evidence="1">The sequence shown here is derived from an EMBL/GenBank/DDBJ whole genome shotgun (WGS) entry which is preliminary data.</text>
</comment>
<accession>A0ACC2RXQ3</accession>